<organism evidence="1 2">
    <name type="scientific">Bradyrhizobium japonicum</name>
    <dbReference type="NCBI Taxonomy" id="375"/>
    <lineage>
        <taxon>Bacteria</taxon>
        <taxon>Pseudomonadati</taxon>
        <taxon>Pseudomonadota</taxon>
        <taxon>Alphaproteobacteria</taxon>
        <taxon>Hyphomicrobiales</taxon>
        <taxon>Nitrobacteraceae</taxon>
        <taxon>Bradyrhizobium</taxon>
    </lineage>
</organism>
<dbReference type="EMBL" id="NAFL01000197">
    <property type="protein sequence ID" value="OSJ36342.1"/>
    <property type="molecule type" value="Genomic_DNA"/>
</dbReference>
<sequence length="64" mass="7265">MSIVLILMLGPFLMEPISASGKRPGSHRQYPRAAEQIGTIRPKKDLWDPTDRALEKIRSICRDC</sequence>
<protein>
    <submittedName>
        <fullName evidence="1">Uncharacterized protein</fullName>
    </submittedName>
</protein>
<evidence type="ECO:0000313" key="1">
    <source>
        <dbReference type="EMBL" id="OSJ36342.1"/>
    </source>
</evidence>
<dbReference type="AlphaFoldDB" id="A0A1Y2JW78"/>
<evidence type="ECO:0000313" key="2">
    <source>
        <dbReference type="Proteomes" id="UP000193335"/>
    </source>
</evidence>
<dbReference type="Proteomes" id="UP000193335">
    <property type="component" value="Unassembled WGS sequence"/>
</dbReference>
<reference evidence="1 2" key="1">
    <citation type="submission" date="2017-03" db="EMBL/GenBank/DDBJ databases">
        <title>Whole genome sequences of fourteen strains of Bradyrhizobium canariense and one strain of Bradyrhizobium japonicum isolated from Lupinus (Papilionoideae: Genisteae) species in Algeria.</title>
        <authorList>
            <person name="Crovadore J."/>
            <person name="Chekireb D."/>
            <person name="Brachmann A."/>
            <person name="Chablais R."/>
            <person name="Cochard B."/>
            <person name="Lefort F."/>
        </authorList>
    </citation>
    <scope>NUCLEOTIDE SEQUENCE [LARGE SCALE GENOMIC DNA]</scope>
    <source>
        <strain evidence="1 2">UBMA197</strain>
    </source>
</reference>
<gene>
    <name evidence="1" type="ORF">BSZ19_04725</name>
</gene>
<comment type="caution">
    <text evidence="1">The sequence shown here is derived from an EMBL/GenBank/DDBJ whole genome shotgun (WGS) entry which is preliminary data.</text>
</comment>
<proteinExistence type="predicted"/>
<accession>A0A1Y2JW78</accession>
<name>A0A1Y2JW78_BRAJP</name>